<evidence type="ECO:0000256" key="2">
    <source>
        <dbReference type="ARBA" id="ARBA00007531"/>
    </source>
</evidence>
<evidence type="ECO:0000256" key="6">
    <source>
        <dbReference type="ARBA" id="ARBA00023136"/>
    </source>
</evidence>
<dbReference type="InterPro" id="IPR038468">
    <property type="entry name" value="MmpS_C"/>
</dbReference>
<evidence type="ECO:0008006" key="9">
    <source>
        <dbReference type="Google" id="ProtNLM"/>
    </source>
</evidence>
<dbReference type="EMBL" id="FTRV01000017">
    <property type="protein sequence ID" value="SPM31981.1"/>
    <property type="molecule type" value="Genomic_DNA"/>
</dbReference>
<comment type="similarity">
    <text evidence="2">Belongs to the MmpS family.</text>
</comment>
<dbReference type="Gene3D" id="2.60.40.2880">
    <property type="entry name" value="MmpS1-5, C-terminal soluble domain"/>
    <property type="match status" value="1"/>
</dbReference>
<protein>
    <recommendedName>
        <fullName evidence="9">Transmembrane protein, MmpS5_2</fullName>
    </recommendedName>
</protein>
<evidence type="ECO:0000313" key="7">
    <source>
        <dbReference type="EMBL" id="SPM31981.1"/>
    </source>
</evidence>
<dbReference type="GO" id="GO:0005886">
    <property type="term" value="C:plasma membrane"/>
    <property type="evidence" value="ECO:0007669"/>
    <property type="project" value="UniProtKB-SubCell"/>
</dbReference>
<accession>A0A2U3NKC4</accession>
<keyword evidence="6" id="KW-0472">Membrane</keyword>
<name>A0A2U3NKC4_9MYCO</name>
<dbReference type="STRING" id="1841859.GCA_900157385_05508"/>
<keyword evidence="4" id="KW-0812">Transmembrane</keyword>
<dbReference type="InterPro" id="IPR008693">
    <property type="entry name" value="MmpS"/>
</dbReference>
<reference evidence="7 8" key="1">
    <citation type="submission" date="2017-01" db="EMBL/GenBank/DDBJ databases">
        <authorList>
            <consortium name="Urmite Genomes"/>
        </authorList>
    </citation>
    <scope>NUCLEOTIDE SEQUENCE [LARGE SCALE GENOMIC DNA]</scope>
    <source>
        <strain evidence="7 8">AB308</strain>
    </source>
</reference>
<evidence type="ECO:0000256" key="1">
    <source>
        <dbReference type="ARBA" id="ARBA00004236"/>
    </source>
</evidence>
<gene>
    <name evidence="7" type="ORF">MTAB308_5506</name>
</gene>
<evidence type="ECO:0000256" key="4">
    <source>
        <dbReference type="ARBA" id="ARBA00022692"/>
    </source>
</evidence>
<keyword evidence="3" id="KW-1003">Cell membrane</keyword>
<keyword evidence="5" id="KW-1133">Transmembrane helix</keyword>
<organism evidence="7 8">
    <name type="scientific">Mycobacterium terramassiliense</name>
    <dbReference type="NCBI Taxonomy" id="1841859"/>
    <lineage>
        <taxon>Bacteria</taxon>
        <taxon>Bacillati</taxon>
        <taxon>Actinomycetota</taxon>
        <taxon>Actinomycetes</taxon>
        <taxon>Mycobacteriales</taxon>
        <taxon>Mycobacteriaceae</taxon>
        <taxon>Mycobacterium</taxon>
    </lineage>
</organism>
<sequence length="125" mass="12809">MTRCGTMTSHLRGPAVLFALGVGFANFCGGTVAGVAGANENPQVRYEVSGPGVAEYISYQTDGGQQRAVNAKLPWSTQFTGFGGEVFVLSAQGPGPINCKILMDGNVVSDATATVGAPARTVCTH</sequence>
<dbReference type="AlphaFoldDB" id="A0A2U3NKC4"/>
<proteinExistence type="inferred from homology"/>
<dbReference type="Pfam" id="PF05423">
    <property type="entry name" value="Mycobact_memb"/>
    <property type="match status" value="1"/>
</dbReference>
<evidence type="ECO:0000313" key="8">
    <source>
        <dbReference type="Proteomes" id="UP000241595"/>
    </source>
</evidence>
<evidence type="ECO:0000256" key="3">
    <source>
        <dbReference type="ARBA" id="ARBA00022475"/>
    </source>
</evidence>
<dbReference type="Proteomes" id="UP000241595">
    <property type="component" value="Unassembled WGS sequence"/>
</dbReference>
<evidence type="ECO:0000256" key="5">
    <source>
        <dbReference type="ARBA" id="ARBA00022989"/>
    </source>
</evidence>
<comment type="subcellular location">
    <subcellularLocation>
        <location evidence="1">Cell membrane</location>
    </subcellularLocation>
</comment>
<keyword evidence="8" id="KW-1185">Reference proteome</keyword>